<dbReference type="PANTHER" id="PTHR37943:SF1">
    <property type="entry name" value="PROTEIN VES"/>
    <property type="match status" value="1"/>
</dbReference>
<dbReference type="PANTHER" id="PTHR37943">
    <property type="entry name" value="PROTEIN VES"/>
    <property type="match status" value="1"/>
</dbReference>
<dbReference type="InterPro" id="IPR011051">
    <property type="entry name" value="RmlC_Cupin_sf"/>
</dbReference>
<reference evidence="1 2" key="1">
    <citation type="submission" date="2018-08" db="EMBL/GenBank/DDBJ databases">
        <title>Sequencing the genomes of 1000 actinobacteria strains.</title>
        <authorList>
            <person name="Klenk H.-P."/>
        </authorList>
    </citation>
    <scope>NUCLEOTIDE SEQUENCE [LARGE SCALE GENOMIC DNA]</scope>
    <source>
        <strain evidence="1 2">DSM 22967</strain>
    </source>
</reference>
<sequence>MESVAVQIIRFADIDPSPWRNGGGITWEVAAQPGEGGHFDWRISIAEVARAGPFSAYPDVDRVITLITGAAMDLMVAGEPLRLVPLEPYAFAGEVEVDATLPSGTTRDLNVMTRRGRVHATVRVHRDGEAWTTADDGVQRFLVCVGEPADVTAAGESVRLQRYDSLRVSQAVQMGAGDVVEIEIT</sequence>
<gene>
    <name evidence="1" type="ORF">DFJ65_2328</name>
</gene>
<dbReference type="InterPro" id="IPR014710">
    <property type="entry name" value="RmlC-like_jellyroll"/>
</dbReference>
<accession>A0A3D9US05</accession>
<evidence type="ECO:0008006" key="3">
    <source>
        <dbReference type="Google" id="ProtNLM"/>
    </source>
</evidence>
<dbReference type="SUPFAM" id="SSF51182">
    <property type="entry name" value="RmlC-like cupins"/>
    <property type="match status" value="1"/>
</dbReference>
<name>A0A3D9US05_9MICO</name>
<dbReference type="Pfam" id="PF05962">
    <property type="entry name" value="HutD"/>
    <property type="match status" value="1"/>
</dbReference>
<dbReference type="RefSeq" id="WP_115923136.1">
    <property type="nucleotide sequence ID" value="NZ_QTUA01000001.1"/>
</dbReference>
<dbReference type="Gene3D" id="2.60.120.10">
    <property type="entry name" value="Jelly Rolls"/>
    <property type="match status" value="1"/>
</dbReference>
<evidence type="ECO:0000313" key="2">
    <source>
        <dbReference type="Proteomes" id="UP000256253"/>
    </source>
</evidence>
<dbReference type="AlphaFoldDB" id="A0A3D9US05"/>
<evidence type="ECO:0000313" key="1">
    <source>
        <dbReference type="EMBL" id="REF31273.1"/>
    </source>
</evidence>
<dbReference type="OrthoDB" id="9800082at2"/>
<comment type="caution">
    <text evidence="1">The sequence shown here is derived from an EMBL/GenBank/DDBJ whole genome shotgun (WGS) entry which is preliminary data.</text>
</comment>
<proteinExistence type="predicted"/>
<dbReference type="CDD" id="cd20293">
    <property type="entry name" value="cupin_HutD_N"/>
    <property type="match status" value="1"/>
</dbReference>
<dbReference type="InterPro" id="IPR010282">
    <property type="entry name" value="Uncharacterised_HutD/Ves"/>
</dbReference>
<keyword evidence="2" id="KW-1185">Reference proteome</keyword>
<organism evidence="1 2">
    <name type="scientific">Calidifontibacter indicus</name>
    <dbReference type="NCBI Taxonomy" id="419650"/>
    <lineage>
        <taxon>Bacteria</taxon>
        <taxon>Bacillati</taxon>
        <taxon>Actinomycetota</taxon>
        <taxon>Actinomycetes</taxon>
        <taxon>Micrococcales</taxon>
        <taxon>Dermacoccaceae</taxon>
        <taxon>Calidifontibacter</taxon>
    </lineage>
</organism>
<dbReference type="EMBL" id="QTUA01000001">
    <property type="protein sequence ID" value="REF31273.1"/>
    <property type="molecule type" value="Genomic_DNA"/>
</dbReference>
<dbReference type="Proteomes" id="UP000256253">
    <property type="component" value="Unassembled WGS sequence"/>
</dbReference>
<protein>
    <recommendedName>
        <fullName evidence="3">HutD protein</fullName>
    </recommendedName>
</protein>